<keyword evidence="4 9" id="KW-0378">Hydrolase</keyword>
<evidence type="ECO:0000256" key="4">
    <source>
        <dbReference type="ARBA" id="ARBA00022801"/>
    </source>
</evidence>
<dbReference type="GO" id="GO:0006508">
    <property type="term" value="P:proteolysis"/>
    <property type="evidence" value="ECO:0007669"/>
    <property type="project" value="UniProtKB-KW"/>
</dbReference>
<evidence type="ECO:0000259" key="8">
    <source>
        <dbReference type="PROSITE" id="PS51767"/>
    </source>
</evidence>
<protein>
    <submittedName>
        <fullName evidence="9">Aspartic protease</fullName>
        <ecNumber evidence="9">3.4.23.18</ecNumber>
    </submittedName>
</protein>
<keyword evidence="3" id="KW-0064">Aspartyl protease</keyword>
<dbReference type="GO" id="GO:0004190">
    <property type="term" value="F:aspartic-type endopeptidase activity"/>
    <property type="evidence" value="ECO:0007669"/>
    <property type="project" value="UniProtKB-KW"/>
</dbReference>
<dbReference type="FunFam" id="2.40.70.10:FF:000026">
    <property type="entry name" value="Endothiapepsin"/>
    <property type="match status" value="1"/>
</dbReference>
<dbReference type="EC" id="3.4.23.18" evidence="9"/>
<dbReference type="Gene3D" id="2.40.70.10">
    <property type="entry name" value="Acid Proteases"/>
    <property type="match status" value="2"/>
</dbReference>
<dbReference type="InterPro" id="IPR001461">
    <property type="entry name" value="Aspartic_peptidase_A1"/>
</dbReference>
<dbReference type="SUPFAM" id="SSF50630">
    <property type="entry name" value="Acid proteases"/>
    <property type="match status" value="1"/>
</dbReference>
<sequence length="407" mass="42021">MHSFVTAAALVASASLTLAAPAQIVGRSTFQIDQVASGKVYKNGPMAMMQTYNKYAHVGAVAPAAVVAAAAAAQTGEVSANPEQYDESYLCPVTIGDQTLNLDFDTGSADLWVFSTLTPSSESTGHTLYNPADSGTEKQGYTWNITYGDGSGAAGVVYADKVVVGGVTATSQAVEAATSVSSEFTQDTKNDGLLGLAFSSINTVQPVQQTTFFDTVKDTLAKKLFTADLKKGAAGSYGFGYIDSSKYTGTITYVPVNNENGFWQFTAGGYSIGGGNGTSGSNATTGSIGTSIADTGTTLLYLPSNVVTAYYKQVSGASYNSAQGGYTYPCGATLPDFNVAIGGKTFVVPGTDLNYAPINSAGTTCFGGIQANTGIGFNIFGDIFLKSVYAVFDQTQSSPRLGFAEQS</sequence>
<dbReference type="CDD" id="cd06097">
    <property type="entry name" value="Aspergillopepsin_like"/>
    <property type="match status" value="1"/>
</dbReference>
<dbReference type="Pfam" id="PF00026">
    <property type="entry name" value="Asp"/>
    <property type="match status" value="1"/>
</dbReference>
<keyword evidence="6" id="KW-1015">Disulfide bond</keyword>
<dbReference type="PANTHER" id="PTHR47966:SF2">
    <property type="entry name" value="ASPERGILLOPEPSIN-1-RELATED"/>
    <property type="match status" value="1"/>
</dbReference>
<dbReference type="InterPro" id="IPR034163">
    <property type="entry name" value="Aspergillopepsin-like_cat_dom"/>
</dbReference>
<evidence type="ECO:0000256" key="6">
    <source>
        <dbReference type="PIRSR" id="PIRSR601461-2"/>
    </source>
</evidence>
<name>A0A6G9IW31_9HELO</name>
<accession>A0A6G9IW31</accession>
<feature type="disulfide bond" evidence="6">
    <location>
        <begin position="330"/>
        <end position="365"/>
    </location>
</feature>
<evidence type="ECO:0000256" key="3">
    <source>
        <dbReference type="ARBA" id="ARBA00022750"/>
    </source>
</evidence>
<reference evidence="9" key="1">
    <citation type="submission" date="2019-08" db="EMBL/GenBank/DDBJ databases">
        <authorList>
            <person name="Guo Y."/>
        </authorList>
    </citation>
    <scope>NUCLEOTIDE SEQUENCE</scope>
    <source>
        <strain evidence="9">MEY-1</strain>
    </source>
</reference>
<dbReference type="EMBL" id="MN326865">
    <property type="protein sequence ID" value="QIQ28213.1"/>
    <property type="molecule type" value="Genomic_DNA"/>
</dbReference>
<evidence type="ECO:0000256" key="2">
    <source>
        <dbReference type="ARBA" id="ARBA00022670"/>
    </source>
</evidence>
<dbReference type="PRINTS" id="PR00792">
    <property type="entry name" value="PEPSIN"/>
</dbReference>
<dbReference type="AlphaFoldDB" id="A0A6G9IW31"/>
<feature type="chain" id="PRO_5026061962" evidence="7">
    <location>
        <begin position="20"/>
        <end position="407"/>
    </location>
</feature>
<feature type="active site" evidence="5">
    <location>
        <position position="294"/>
    </location>
</feature>
<feature type="signal peptide" evidence="7">
    <location>
        <begin position="1"/>
        <end position="19"/>
    </location>
</feature>
<evidence type="ECO:0000256" key="7">
    <source>
        <dbReference type="SAM" id="SignalP"/>
    </source>
</evidence>
<evidence type="ECO:0000256" key="5">
    <source>
        <dbReference type="PIRSR" id="PIRSR601461-1"/>
    </source>
</evidence>
<dbReference type="PROSITE" id="PS51767">
    <property type="entry name" value="PEPTIDASE_A1"/>
    <property type="match status" value="1"/>
</dbReference>
<keyword evidence="7" id="KW-0732">Signal</keyword>
<dbReference type="InterPro" id="IPR033121">
    <property type="entry name" value="PEPTIDASE_A1"/>
</dbReference>
<evidence type="ECO:0000313" key="9">
    <source>
        <dbReference type="EMBL" id="QIQ28213.1"/>
    </source>
</evidence>
<dbReference type="PANTHER" id="PTHR47966">
    <property type="entry name" value="BETA-SITE APP-CLEAVING ENZYME, ISOFORM A-RELATED"/>
    <property type="match status" value="1"/>
</dbReference>
<dbReference type="FunFam" id="2.40.70.10:FF:000024">
    <property type="entry name" value="Endothiapepsin"/>
    <property type="match status" value="1"/>
</dbReference>
<proteinExistence type="inferred from homology"/>
<organism evidence="9">
    <name type="scientific">Bispora sp</name>
    <dbReference type="NCBI Taxonomy" id="2107886"/>
    <lineage>
        <taxon>Eukaryota</taxon>
        <taxon>Fungi</taxon>
        <taxon>Dikarya</taxon>
        <taxon>Ascomycota</taxon>
        <taxon>Pezizomycotina</taxon>
        <taxon>Leotiomycetes</taxon>
        <taxon>Helotiales</taxon>
        <taxon>Helotiaceae</taxon>
        <taxon>Bispora</taxon>
    </lineage>
</organism>
<feature type="active site" evidence="5">
    <location>
        <position position="105"/>
    </location>
</feature>
<feature type="domain" description="Peptidase A1" evidence="8">
    <location>
        <begin position="89"/>
        <end position="404"/>
    </location>
</feature>
<comment type="similarity">
    <text evidence="1">Belongs to the peptidase A1 family.</text>
</comment>
<gene>
    <name evidence="9" type="primary">apa</name>
</gene>
<evidence type="ECO:0000256" key="1">
    <source>
        <dbReference type="ARBA" id="ARBA00007447"/>
    </source>
</evidence>
<keyword evidence="2 9" id="KW-0645">Protease</keyword>
<dbReference type="SMR" id="A0A6G9IW31"/>
<dbReference type="InterPro" id="IPR021109">
    <property type="entry name" value="Peptidase_aspartic_dom_sf"/>
</dbReference>